<dbReference type="InterPro" id="IPR003718">
    <property type="entry name" value="OsmC/Ohr_fam"/>
</dbReference>
<dbReference type="SUPFAM" id="SSF82784">
    <property type="entry name" value="OsmC-like"/>
    <property type="match status" value="1"/>
</dbReference>
<protein>
    <submittedName>
        <fullName evidence="1">OsmC family protein</fullName>
    </submittedName>
</protein>
<evidence type="ECO:0000313" key="2">
    <source>
        <dbReference type="Proteomes" id="UP000608513"/>
    </source>
</evidence>
<keyword evidence="2" id="KW-1185">Reference proteome</keyword>
<dbReference type="Pfam" id="PF02566">
    <property type="entry name" value="OsmC"/>
    <property type="match status" value="1"/>
</dbReference>
<dbReference type="InterPro" id="IPR036102">
    <property type="entry name" value="OsmC/Ohrsf"/>
</dbReference>
<dbReference type="Gene3D" id="3.30.300.20">
    <property type="match status" value="1"/>
</dbReference>
<accession>A0A923MQT5</accession>
<gene>
    <name evidence="1" type="ORF">H8N03_09595</name>
</gene>
<comment type="caution">
    <text evidence="1">The sequence shown here is derived from an EMBL/GenBank/DDBJ whole genome shotgun (WGS) entry which is preliminary data.</text>
</comment>
<name>A0A923MQT5_9BURK</name>
<dbReference type="AlphaFoldDB" id="A0A923MQT5"/>
<reference evidence="1" key="1">
    <citation type="submission" date="2020-08" db="EMBL/GenBank/DDBJ databases">
        <title>Ramlibacter sp. USB13 16S ribosomal RNA gene genome sequencing and assembly.</title>
        <authorList>
            <person name="Kang M."/>
        </authorList>
    </citation>
    <scope>NUCLEOTIDE SEQUENCE</scope>
    <source>
        <strain evidence="1">USB13</strain>
    </source>
</reference>
<dbReference type="Proteomes" id="UP000608513">
    <property type="component" value="Unassembled WGS sequence"/>
</dbReference>
<sequence length="152" mass="16720">MSEPILRITLQQQADYRFLAHFEGTEIDPLQTDEPPPLGGGTGPDPARMLGTAVANCLASSLFFALRKFGNEPGKLQAPCTVARERNAQGRWRIPRIDVELQLGVPWARLKHADRALAQFEDFCVVTQSVRGGIDVRVRVVDSAGQEAPREA</sequence>
<evidence type="ECO:0000313" key="1">
    <source>
        <dbReference type="EMBL" id="MBC5783196.1"/>
    </source>
</evidence>
<dbReference type="RefSeq" id="WP_187075940.1">
    <property type="nucleotide sequence ID" value="NZ_JACORT010000003.1"/>
</dbReference>
<dbReference type="EMBL" id="JACORT010000003">
    <property type="protein sequence ID" value="MBC5783196.1"/>
    <property type="molecule type" value="Genomic_DNA"/>
</dbReference>
<organism evidence="1 2">
    <name type="scientific">Ramlibacter cellulosilyticus</name>
    <dbReference type="NCBI Taxonomy" id="2764187"/>
    <lineage>
        <taxon>Bacteria</taxon>
        <taxon>Pseudomonadati</taxon>
        <taxon>Pseudomonadota</taxon>
        <taxon>Betaproteobacteria</taxon>
        <taxon>Burkholderiales</taxon>
        <taxon>Comamonadaceae</taxon>
        <taxon>Ramlibacter</taxon>
    </lineage>
</organism>
<dbReference type="InterPro" id="IPR015946">
    <property type="entry name" value="KH_dom-like_a/b"/>
</dbReference>
<proteinExistence type="predicted"/>